<evidence type="ECO:0000313" key="2">
    <source>
        <dbReference type="Proteomes" id="UP001151234"/>
    </source>
</evidence>
<name>A0A9X3UMK6_9HYPH</name>
<dbReference type="AlphaFoldDB" id="A0A9X3UMK6"/>
<organism evidence="1 2">
    <name type="scientific">Hoeflea prorocentri</name>
    <dbReference type="NCBI Taxonomy" id="1922333"/>
    <lineage>
        <taxon>Bacteria</taxon>
        <taxon>Pseudomonadati</taxon>
        <taxon>Pseudomonadota</taxon>
        <taxon>Alphaproteobacteria</taxon>
        <taxon>Hyphomicrobiales</taxon>
        <taxon>Rhizobiaceae</taxon>
        <taxon>Hoeflea</taxon>
    </lineage>
</organism>
<evidence type="ECO:0000313" key="1">
    <source>
        <dbReference type="EMBL" id="MDA5401237.1"/>
    </source>
</evidence>
<dbReference type="RefSeq" id="WP_267993231.1">
    <property type="nucleotide sequence ID" value="NZ_JAPJZI010000002.1"/>
</dbReference>
<accession>A0A9X3UMK6</accession>
<sequence length="64" mass="6539">MDGLPDGLAGGPDTAACAGTTMVSTSGFVQFFGSTVMEPTATLAAKAFNSLRLDIFFFSGDTIL</sequence>
<keyword evidence="2" id="KW-1185">Reference proteome</keyword>
<protein>
    <submittedName>
        <fullName evidence="1">Uncharacterized protein</fullName>
    </submittedName>
</protein>
<dbReference type="Proteomes" id="UP001151234">
    <property type="component" value="Unassembled WGS sequence"/>
</dbReference>
<comment type="caution">
    <text evidence="1">The sequence shown here is derived from an EMBL/GenBank/DDBJ whole genome shotgun (WGS) entry which is preliminary data.</text>
</comment>
<reference evidence="1" key="1">
    <citation type="submission" date="2022-11" db="EMBL/GenBank/DDBJ databases">
        <title>Draft genome sequence of Hoeflea poritis E7-10 and Hoeflea prorocentri PM5-8, separated from scleractinian coral Porites lutea and marine dinoflagellate.</title>
        <authorList>
            <person name="Zhang G."/>
            <person name="Wei Q."/>
            <person name="Cai L."/>
        </authorList>
    </citation>
    <scope>NUCLEOTIDE SEQUENCE</scope>
    <source>
        <strain evidence="1">PM5-8</strain>
    </source>
</reference>
<dbReference type="EMBL" id="JAPJZI010000002">
    <property type="protein sequence ID" value="MDA5401237.1"/>
    <property type="molecule type" value="Genomic_DNA"/>
</dbReference>
<gene>
    <name evidence="1" type="ORF">OQ273_21875</name>
</gene>
<proteinExistence type="predicted"/>